<organism evidence="3 4">
    <name type="scientific">Caulochytrium protostelioides</name>
    <dbReference type="NCBI Taxonomy" id="1555241"/>
    <lineage>
        <taxon>Eukaryota</taxon>
        <taxon>Fungi</taxon>
        <taxon>Fungi incertae sedis</taxon>
        <taxon>Chytridiomycota</taxon>
        <taxon>Chytridiomycota incertae sedis</taxon>
        <taxon>Chytridiomycetes</taxon>
        <taxon>Caulochytriales</taxon>
        <taxon>Caulochytriaceae</taxon>
        <taxon>Caulochytrium</taxon>
    </lineage>
</organism>
<feature type="chain" id="PRO_5020580081" evidence="1">
    <location>
        <begin position="45"/>
        <end position="505"/>
    </location>
</feature>
<keyword evidence="1" id="KW-0732">Signal</keyword>
<evidence type="ECO:0000256" key="1">
    <source>
        <dbReference type="SAM" id="SignalP"/>
    </source>
</evidence>
<dbReference type="EMBL" id="ML009316">
    <property type="protein sequence ID" value="RKO97313.1"/>
    <property type="molecule type" value="Genomic_DNA"/>
</dbReference>
<dbReference type="InterPro" id="IPR011042">
    <property type="entry name" value="6-blade_b-propeller_TolB-like"/>
</dbReference>
<gene>
    <name evidence="3" type="ORF">CAUPRSCDRAFT_11007</name>
</gene>
<dbReference type="SUPFAM" id="SSF50952">
    <property type="entry name" value="Soluble quinoprotein glucose dehydrogenase"/>
    <property type="match status" value="1"/>
</dbReference>
<evidence type="ECO:0000259" key="2">
    <source>
        <dbReference type="Pfam" id="PF22807"/>
    </source>
</evidence>
<feature type="signal peptide" evidence="1">
    <location>
        <begin position="1"/>
        <end position="44"/>
    </location>
</feature>
<evidence type="ECO:0000313" key="3">
    <source>
        <dbReference type="EMBL" id="RKO97313.1"/>
    </source>
</evidence>
<evidence type="ECO:0000313" key="4">
    <source>
        <dbReference type="Proteomes" id="UP000268535"/>
    </source>
</evidence>
<dbReference type="Pfam" id="PF22807">
    <property type="entry name" value="TrAA12"/>
    <property type="match status" value="1"/>
</dbReference>
<sequence length="505" mass="52809">MVAFSTWLPIQSAMRSCDPVAARRSAKGILYLSALACLISQSAAADVGPTLTAALETGNSDWSAYNVARNFTGVRGMTLDPGSGDLLALSRSSQQVIAIWEDASDPTGFTNATILDVASLPGSPVLALTHGLTYYQANLLVSSATDVYQFPYPSGSRKAITNPPRTVVSNIAGGGRGGAPLGHQTRSIEISPDGQWLYVQIGSLNNVDEDSSRSQIRRVPWAEALAAINADTGSIDFSDMEVFADGLRNAVAFAHDQKGQLWAADNGADEIERPDIGLDHQENPVEEINLLASSGQFYGYPFCFSSNETSTDGTVVQRAMPATKDDGVHSDAWCQDPNNNTGPLATLPAHSSPIAMAFMPSHAGCAADADPNSAPLSFPCSWVGDLFVTTHGSWNADVARGYALYRVPFGSDGRPLSQAPDILLQATEAAATCSPSAGGGLGCFRPSGLVVKNGTFFVASDATGDIVYLVNSAGSKSAASSLASPRISSPQAVLATIAFLFVAMM</sequence>
<dbReference type="Proteomes" id="UP000268535">
    <property type="component" value="Unassembled WGS sequence"/>
</dbReference>
<protein>
    <submittedName>
        <fullName evidence="3">Soluble quino protein glucose dehydrogenase</fullName>
    </submittedName>
</protein>
<dbReference type="InterPro" id="IPR054539">
    <property type="entry name" value="Beta-prop_PDH"/>
</dbReference>
<reference evidence="4" key="1">
    <citation type="journal article" date="2018" name="Nat. Microbiol.">
        <title>Leveraging single-cell genomics to expand the fungal tree of life.</title>
        <authorList>
            <person name="Ahrendt S.R."/>
            <person name="Quandt C.A."/>
            <person name="Ciobanu D."/>
            <person name="Clum A."/>
            <person name="Salamov A."/>
            <person name="Andreopoulos B."/>
            <person name="Cheng J.F."/>
            <person name="Woyke T."/>
            <person name="Pelin A."/>
            <person name="Henrissat B."/>
            <person name="Reynolds N.K."/>
            <person name="Benny G.L."/>
            <person name="Smith M.E."/>
            <person name="James T.Y."/>
            <person name="Grigoriev I.V."/>
        </authorList>
    </citation>
    <scope>NUCLEOTIDE SEQUENCE [LARGE SCALE GENOMIC DNA]</scope>
    <source>
        <strain evidence="4">ATCC 52028</strain>
    </source>
</reference>
<feature type="domain" description="Pyrroloquinoline quinone-dependent pyranose dehydrogenase beta-propeller" evidence="2">
    <location>
        <begin position="60"/>
        <end position="469"/>
    </location>
</feature>
<accession>A0A4P9WY72</accession>
<name>A0A4P9WY72_9FUNG</name>
<dbReference type="Gene3D" id="2.120.10.30">
    <property type="entry name" value="TolB, C-terminal domain"/>
    <property type="match status" value="1"/>
</dbReference>
<dbReference type="AlphaFoldDB" id="A0A4P9WY72"/>
<proteinExistence type="predicted"/>
<dbReference type="InterPro" id="IPR011041">
    <property type="entry name" value="Quinoprot_gluc/sorb_DH_b-prop"/>
</dbReference>